<dbReference type="GO" id="GO:0016020">
    <property type="term" value="C:membrane"/>
    <property type="evidence" value="ECO:0007669"/>
    <property type="project" value="UniProtKB-SubCell"/>
</dbReference>
<comment type="subcellular location">
    <subcellularLocation>
        <location evidence="1">Membrane</location>
        <topology evidence="1">Multi-pass membrane protein</topology>
    </subcellularLocation>
</comment>
<evidence type="ECO:0000256" key="6">
    <source>
        <dbReference type="SAM" id="MobiDB-lite"/>
    </source>
</evidence>
<feature type="region of interest" description="Disordered" evidence="6">
    <location>
        <begin position="347"/>
        <end position="422"/>
    </location>
</feature>
<dbReference type="Pfam" id="PF20684">
    <property type="entry name" value="Fung_rhodopsin"/>
    <property type="match status" value="1"/>
</dbReference>
<evidence type="ECO:0000313" key="10">
    <source>
        <dbReference type="Proteomes" id="UP000472727"/>
    </source>
</evidence>
<gene>
    <name evidence="9" type="ORF">TWF106_007549</name>
</gene>
<sequence>MVSIPHIAARQLYREDNDPAPYRTILADNPTLLITWWATGCSLFVILIRCFGRYVRTMRLFRDDQWMLLSIIPLLIRLSLAHVVLKYGTNNTQSELLNDEEIRRREIGSQALLAARVFFAIYIWIQKLCITEFYQRLTTQFWKGVYDVGLRVVRWGLLVTLVGSIVSTFVECQPFNHYCKIFNRQVVPDPGPECRNGGIPLYVTGILDIFTDFVLVIFPIPAIIYSKMANKRKVQLIALFSLSFLPISVASGRIPATIDRNYSQPFRTLMGSLEILAATFASNALILSSFLRDKGPKRAKFKSSSEAGESRIGRSIAATTRGRSEAGAAYWGSDEDLVRDTGFALESDINVGPHDRPPSRQPPNTPNLPKKSPSPTTGPTRHFASLSNQPRARSNTANNNNHNTRNISPTLRAPPAHSTSASVRASNWGFPLTSNGLVLDTSQGIAVTTIETHYSPAEVEIPGGADQAFELGPVPGARGVHTQISPRHSIGGGLMSEPEGRTSDSSSRSTSSRDGNPNERSTTSDLETYAGVEVTYGSA</sequence>
<name>A0A7C8V0K5_ORBOL</name>
<protein>
    <recommendedName>
        <fullName evidence="8">Rhodopsin domain-containing protein</fullName>
    </recommendedName>
</protein>
<feature type="region of interest" description="Disordered" evidence="6">
    <location>
        <begin position="298"/>
        <end position="325"/>
    </location>
</feature>
<feature type="transmembrane region" description="Helical" evidence="7">
    <location>
        <begin position="268"/>
        <end position="291"/>
    </location>
</feature>
<dbReference type="Proteomes" id="UP000472727">
    <property type="component" value="Unassembled WGS sequence"/>
</dbReference>
<evidence type="ECO:0000256" key="7">
    <source>
        <dbReference type="SAM" id="Phobius"/>
    </source>
</evidence>
<evidence type="ECO:0000256" key="3">
    <source>
        <dbReference type="ARBA" id="ARBA00022989"/>
    </source>
</evidence>
<keyword evidence="3 7" id="KW-1133">Transmembrane helix</keyword>
<dbReference type="PANTHER" id="PTHR33048">
    <property type="entry name" value="PTH11-LIKE INTEGRAL MEMBRANE PROTEIN (AFU_ORTHOLOGUE AFUA_5G11245)"/>
    <property type="match status" value="1"/>
</dbReference>
<evidence type="ECO:0000256" key="5">
    <source>
        <dbReference type="ARBA" id="ARBA00038359"/>
    </source>
</evidence>
<feature type="compositionally biased region" description="Low complexity" evidence="6">
    <location>
        <begin position="391"/>
        <end position="406"/>
    </location>
</feature>
<accession>A0A7C8V0K5</accession>
<feature type="domain" description="Rhodopsin" evidence="8">
    <location>
        <begin position="48"/>
        <end position="255"/>
    </location>
</feature>
<feature type="transmembrane region" description="Helical" evidence="7">
    <location>
        <begin position="34"/>
        <end position="54"/>
    </location>
</feature>
<comment type="caution">
    <text evidence="9">The sequence shown here is derived from an EMBL/GenBank/DDBJ whole genome shotgun (WGS) entry which is preliminary data.</text>
</comment>
<feature type="compositionally biased region" description="Low complexity" evidence="6">
    <location>
        <begin position="503"/>
        <end position="514"/>
    </location>
</feature>
<reference evidence="9 10" key="1">
    <citation type="submission" date="2019-06" db="EMBL/GenBank/DDBJ databases">
        <authorList>
            <person name="Palmer J.M."/>
        </authorList>
    </citation>
    <scope>NUCLEOTIDE SEQUENCE [LARGE SCALE GENOMIC DNA]</scope>
    <source>
        <strain evidence="9 10">TWF106</strain>
    </source>
</reference>
<feature type="transmembrane region" description="Helical" evidence="7">
    <location>
        <begin position="199"/>
        <end position="224"/>
    </location>
</feature>
<dbReference type="InterPro" id="IPR052337">
    <property type="entry name" value="SAT4-like"/>
</dbReference>
<dbReference type="InterPro" id="IPR049326">
    <property type="entry name" value="Rhodopsin_dom_fungi"/>
</dbReference>
<feature type="transmembrane region" description="Helical" evidence="7">
    <location>
        <begin position="107"/>
        <end position="125"/>
    </location>
</feature>
<evidence type="ECO:0000256" key="1">
    <source>
        <dbReference type="ARBA" id="ARBA00004141"/>
    </source>
</evidence>
<feature type="transmembrane region" description="Helical" evidence="7">
    <location>
        <begin position="236"/>
        <end position="256"/>
    </location>
</feature>
<organism evidence="9 10">
    <name type="scientific">Orbilia oligospora</name>
    <name type="common">Nematode-trapping fungus</name>
    <name type="synonym">Arthrobotrys oligospora</name>
    <dbReference type="NCBI Taxonomy" id="2813651"/>
    <lineage>
        <taxon>Eukaryota</taxon>
        <taxon>Fungi</taxon>
        <taxon>Dikarya</taxon>
        <taxon>Ascomycota</taxon>
        <taxon>Pezizomycotina</taxon>
        <taxon>Orbiliomycetes</taxon>
        <taxon>Orbiliales</taxon>
        <taxon>Orbiliaceae</taxon>
        <taxon>Orbilia</taxon>
    </lineage>
</organism>
<keyword evidence="4 7" id="KW-0472">Membrane</keyword>
<proteinExistence type="inferred from homology"/>
<feature type="compositionally biased region" description="Low complexity" evidence="6">
    <location>
        <begin position="369"/>
        <end position="380"/>
    </location>
</feature>
<comment type="similarity">
    <text evidence="5">Belongs to the SAT4 family.</text>
</comment>
<dbReference type="AlphaFoldDB" id="A0A7C8V0K5"/>
<evidence type="ECO:0000313" key="9">
    <source>
        <dbReference type="EMBL" id="KAF3218577.1"/>
    </source>
</evidence>
<evidence type="ECO:0000256" key="4">
    <source>
        <dbReference type="ARBA" id="ARBA00023136"/>
    </source>
</evidence>
<evidence type="ECO:0000259" key="8">
    <source>
        <dbReference type="Pfam" id="PF20684"/>
    </source>
</evidence>
<feature type="region of interest" description="Disordered" evidence="6">
    <location>
        <begin position="477"/>
        <end position="539"/>
    </location>
</feature>
<evidence type="ECO:0000256" key="2">
    <source>
        <dbReference type="ARBA" id="ARBA00022692"/>
    </source>
</evidence>
<dbReference type="PANTHER" id="PTHR33048:SF19">
    <property type="entry name" value="MEMBRANE PROTEIN PTH11-LIKE, PUTATIVE (AFU_ORTHOLOGUE AFUA_1G14080)-RELATED"/>
    <property type="match status" value="1"/>
</dbReference>
<keyword evidence="2 7" id="KW-0812">Transmembrane</keyword>
<dbReference type="EMBL" id="WIWS01000040">
    <property type="protein sequence ID" value="KAF3218577.1"/>
    <property type="molecule type" value="Genomic_DNA"/>
</dbReference>